<dbReference type="SUPFAM" id="SSF141523">
    <property type="entry name" value="L,D-transpeptidase catalytic domain-like"/>
    <property type="match status" value="1"/>
</dbReference>
<dbReference type="GO" id="GO:0008360">
    <property type="term" value="P:regulation of cell shape"/>
    <property type="evidence" value="ECO:0007669"/>
    <property type="project" value="UniProtKB-UniRule"/>
</dbReference>
<feature type="active site" description="Nucleophile" evidence="7">
    <location>
        <position position="466"/>
    </location>
</feature>
<gene>
    <name evidence="9" type="ORF">HUW48_00015</name>
</gene>
<feature type="domain" description="L,D-TPase catalytic" evidence="8">
    <location>
        <begin position="332"/>
        <end position="494"/>
    </location>
</feature>
<dbReference type="Gene3D" id="1.10.101.10">
    <property type="entry name" value="PGBD-like superfamily/PGBD"/>
    <property type="match status" value="1"/>
</dbReference>
<evidence type="ECO:0000313" key="10">
    <source>
        <dbReference type="Proteomes" id="UP000514509"/>
    </source>
</evidence>
<dbReference type="PANTHER" id="PTHR41533">
    <property type="entry name" value="L,D-TRANSPEPTIDASE HI_1667-RELATED"/>
    <property type="match status" value="1"/>
</dbReference>
<dbReference type="InterPro" id="IPR038063">
    <property type="entry name" value="Transpep_catalytic_dom"/>
</dbReference>
<dbReference type="InterPro" id="IPR045380">
    <property type="entry name" value="LD_TPept_scaffold_dom"/>
</dbReference>
<dbReference type="SUPFAM" id="SSF47090">
    <property type="entry name" value="PGBD-like"/>
    <property type="match status" value="1"/>
</dbReference>
<dbReference type="CDD" id="cd16913">
    <property type="entry name" value="YkuD_like"/>
    <property type="match status" value="1"/>
</dbReference>
<comment type="similarity">
    <text evidence="2">Belongs to the YkuD family.</text>
</comment>
<dbReference type="InterPro" id="IPR036365">
    <property type="entry name" value="PGBD-like_sf"/>
</dbReference>
<dbReference type="PROSITE" id="PS51257">
    <property type="entry name" value="PROKAR_LIPOPROTEIN"/>
    <property type="match status" value="1"/>
</dbReference>
<keyword evidence="10" id="KW-1185">Reference proteome</keyword>
<dbReference type="GO" id="GO:0016740">
    <property type="term" value="F:transferase activity"/>
    <property type="evidence" value="ECO:0007669"/>
    <property type="project" value="UniProtKB-KW"/>
</dbReference>
<dbReference type="GO" id="GO:0009252">
    <property type="term" value="P:peptidoglycan biosynthetic process"/>
    <property type="evidence" value="ECO:0007669"/>
    <property type="project" value="UniProtKB-UniPathway"/>
</dbReference>
<keyword evidence="6 7" id="KW-0961">Cell wall biogenesis/degradation</keyword>
<name>A0A7L7L118_9BACT</name>
<dbReference type="Pfam" id="PF03734">
    <property type="entry name" value="YkuD"/>
    <property type="match status" value="1"/>
</dbReference>
<organism evidence="9 10">
    <name type="scientific">Adhaeribacter radiodurans</name>
    <dbReference type="NCBI Taxonomy" id="2745197"/>
    <lineage>
        <taxon>Bacteria</taxon>
        <taxon>Pseudomonadati</taxon>
        <taxon>Bacteroidota</taxon>
        <taxon>Cytophagia</taxon>
        <taxon>Cytophagales</taxon>
        <taxon>Hymenobacteraceae</taxon>
        <taxon>Adhaeribacter</taxon>
    </lineage>
</organism>
<comment type="pathway">
    <text evidence="1 7">Cell wall biogenesis; peptidoglycan biosynthesis.</text>
</comment>
<evidence type="ECO:0000313" key="9">
    <source>
        <dbReference type="EMBL" id="QMU26493.1"/>
    </source>
</evidence>
<evidence type="ECO:0000256" key="7">
    <source>
        <dbReference type="PROSITE-ProRule" id="PRU01373"/>
    </source>
</evidence>
<evidence type="ECO:0000256" key="5">
    <source>
        <dbReference type="ARBA" id="ARBA00022984"/>
    </source>
</evidence>
<dbReference type="InterPro" id="IPR052905">
    <property type="entry name" value="LD-transpeptidase_YkuD-like"/>
</dbReference>
<evidence type="ECO:0000259" key="8">
    <source>
        <dbReference type="PROSITE" id="PS52029"/>
    </source>
</evidence>
<evidence type="ECO:0000256" key="3">
    <source>
        <dbReference type="ARBA" id="ARBA00022679"/>
    </source>
</evidence>
<keyword evidence="4 7" id="KW-0133">Cell shape</keyword>
<keyword evidence="9" id="KW-0614">Plasmid</keyword>
<evidence type="ECO:0000256" key="6">
    <source>
        <dbReference type="ARBA" id="ARBA00023316"/>
    </source>
</evidence>
<geneLocation type="plasmid" evidence="9 10">
    <name>unnamed</name>
</geneLocation>
<keyword evidence="5 7" id="KW-0573">Peptidoglycan synthesis</keyword>
<dbReference type="InterPro" id="IPR002477">
    <property type="entry name" value="Peptidoglycan-bd-like"/>
</dbReference>
<proteinExistence type="inferred from homology"/>
<dbReference type="Pfam" id="PF20142">
    <property type="entry name" value="Scaffold"/>
    <property type="match status" value="1"/>
</dbReference>
<dbReference type="Pfam" id="PF01471">
    <property type="entry name" value="PG_binding_1"/>
    <property type="match status" value="1"/>
</dbReference>
<dbReference type="InterPro" id="IPR005490">
    <property type="entry name" value="LD_TPept_cat_dom"/>
</dbReference>
<keyword evidence="3" id="KW-0808">Transferase</keyword>
<dbReference type="PANTHER" id="PTHR41533:SF2">
    <property type="entry name" value="BLR7131 PROTEIN"/>
    <property type="match status" value="1"/>
</dbReference>
<accession>A0A7L7L118</accession>
<reference evidence="9 10" key="1">
    <citation type="submission" date="2020-08" db="EMBL/GenBank/DDBJ databases">
        <title>Adhaeribacter dokdonensis sp. nov., isolated from the rhizosphere of Elymus tsukushiensis, a plant native to the Dokdo Islands, Republic of Korea.</title>
        <authorList>
            <person name="Ghim S.Y."/>
        </authorList>
    </citation>
    <scope>NUCLEOTIDE SEQUENCE [LARGE SCALE GENOMIC DNA]</scope>
    <source>
        <strain evidence="9 10">KUDC8001</strain>
        <plasmid evidence="9 10">unnamed</plasmid>
    </source>
</reference>
<dbReference type="Gene3D" id="2.40.440.10">
    <property type="entry name" value="L,D-transpeptidase catalytic domain-like"/>
    <property type="match status" value="1"/>
</dbReference>
<dbReference type="KEGG" id="add:HUW48_00015"/>
<feature type="active site" description="Proton donor/acceptor" evidence="7">
    <location>
        <position position="447"/>
    </location>
</feature>
<dbReference type="RefSeq" id="WP_182411434.1">
    <property type="nucleotide sequence ID" value="NZ_CP055152.1"/>
</dbReference>
<dbReference type="GO" id="GO:0071555">
    <property type="term" value="P:cell wall organization"/>
    <property type="evidence" value="ECO:0007669"/>
    <property type="project" value="UniProtKB-UniRule"/>
</dbReference>
<protein>
    <submittedName>
        <fullName evidence="9">L,D-transpeptidase family protein</fullName>
    </submittedName>
</protein>
<evidence type="ECO:0000256" key="1">
    <source>
        <dbReference type="ARBA" id="ARBA00004752"/>
    </source>
</evidence>
<dbReference type="InterPro" id="IPR036366">
    <property type="entry name" value="PGBDSf"/>
</dbReference>
<evidence type="ECO:0000256" key="2">
    <source>
        <dbReference type="ARBA" id="ARBA00005992"/>
    </source>
</evidence>
<dbReference type="UniPathway" id="UPA00219"/>
<dbReference type="EMBL" id="CP055152">
    <property type="protein sequence ID" value="QMU26493.1"/>
    <property type="molecule type" value="Genomic_DNA"/>
</dbReference>
<dbReference type="AlphaFoldDB" id="A0A7L7L118"/>
<sequence>MGHVRNFTIYLPFYFSLLLFTSCNQKSKSVDNKLPQLSAKDSTLTEIKKTVSGNFSAQTELNLDSTYLSRFFQDYPEFNSYQVNVKKFYQDRDFAYAWFDQQGLIEQASNVANRVINIEQEGIGQVLPYRQEFDSLLAESQQEATVKPNPKTELMLTAGYFAFARTAWGGLNDSISQAMQWFVPRKKIPYTQLLDSLLSQPASLTREPVYHQYELLRSFLRRYQEIDKKQEWEIITAKNNGYRQGDKAVNILLIKQRLQVLGDFSGDTASQVFDADLVAAVKQFQKRHGLLPDGAIGSNTLAELNTPLKERLRHIMVNMERSRWLPVQEEDDYLVVNIPDFKLHVYRNDSLAWSCRVVVGKSVHKTVIFSGEIKYVVFSPYWYVPASIVRREIVPGIRRSATYLKRHNMEQIGHRNGLPVIRQKPGPTNSLGQVKFLFPNSYSIYLHDTPSKSLFKENSRAFSHGCIRVSEPARLAAYLLRDYPEWTNERIQTAMQAGREQTITLEKQVPVYLVYFTTFIDSQGNINFRKDIYDRDERLAEVLFANAAI</sequence>
<dbReference type="GO" id="GO:0004180">
    <property type="term" value="F:carboxypeptidase activity"/>
    <property type="evidence" value="ECO:0007669"/>
    <property type="project" value="UniProtKB-ARBA"/>
</dbReference>
<evidence type="ECO:0000256" key="4">
    <source>
        <dbReference type="ARBA" id="ARBA00022960"/>
    </source>
</evidence>
<dbReference type="Proteomes" id="UP000514509">
    <property type="component" value="Plasmid unnamed"/>
</dbReference>
<dbReference type="PROSITE" id="PS52029">
    <property type="entry name" value="LD_TPASE"/>
    <property type="match status" value="1"/>
</dbReference>